<dbReference type="InterPro" id="IPR036116">
    <property type="entry name" value="FN3_sf"/>
</dbReference>
<protein>
    <submittedName>
        <fullName evidence="1">Uncharacterized protein</fullName>
    </submittedName>
</protein>
<reference evidence="1 2" key="1">
    <citation type="journal article" date="2018" name="Nat. Biotechnol.">
        <title>A standardized bacterial taxonomy based on genome phylogeny substantially revises the tree of life.</title>
        <authorList>
            <person name="Parks D.H."/>
            <person name="Chuvochina M."/>
            <person name="Waite D.W."/>
            <person name="Rinke C."/>
            <person name="Skarshewski A."/>
            <person name="Chaumeil P.A."/>
            <person name="Hugenholtz P."/>
        </authorList>
    </citation>
    <scope>NUCLEOTIDE SEQUENCE [LARGE SCALE GENOMIC DNA]</scope>
    <source>
        <strain evidence="1">UBA10707</strain>
    </source>
</reference>
<accession>A0A356LFE8</accession>
<evidence type="ECO:0000313" key="2">
    <source>
        <dbReference type="Proteomes" id="UP000264036"/>
    </source>
</evidence>
<gene>
    <name evidence="1" type="ORF">DD666_09530</name>
</gene>
<dbReference type="AlphaFoldDB" id="A0A356LFE8"/>
<organism evidence="1 2">
    <name type="scientific">Advenella kashmirensis</name>
    <dbReference type="NCBI Taxonomy" id="310575"/>
    <lineage>
        <taxon>Bacteria</taxon>
        <taxon>Pseudomonadati</taxon>
        <taxon>Pseudomonadota</taxon>
        <taxon>Betaproteobacteria</taxon>
        <taxon>Burkholderiales</taxon>
        <taxon>Alcaligenaceae</taxon>
    </lineage>
</organism>
<dbReference type="SUPFAM" id="SSF49265">
    <property type="entry name" value="Fibronectin type III"/>
    <property type="match status" value="1"/>
</dbReference>
<name>A0A356LFE8_9BURK</name>
<proteinExistence type="predicted"/>
<dbReference type="Proteomes" id="UP000264036">
    <property type="component" value="Unassembled WGS sequence"/>
</dbReference>
<comment type="caution">
    <text evidence="1">The sequence shown here is derived from an EMBL/GenBank/DDBJ whole genome shotgun (WGS) entry which is preliminary data.</text>
</comment>
<sequence length="136" mass="15011">MFAIYIAIIIYFASKIGLRKFMAPSSGRARVPGAGDFAVSTVPDKPSDFSVSVSENNVAIIKWTTPNTSQVVKTILYINTKDDFESAVSFQNIENPGNTASKKMHYGREPGQIYWYWLACVIDGQTQAEKVFVGSC</sequence>
<dbReference type="EMBL" id="DOEK01000027">
    <property type="protein sequence ID" value="HBP29642.1"/>
    <property type="molecule type" value="Genomic_DNA"/>
</dbReference>
<evidence type="ECO:0000313" key="1">
    <source>
        <dbReference type="EMBL" id="HBP29642.1"/>
    </source>
</evidence>